<dbReference type="Pfam" id="PF00589">
    <property type="entry name" value="Phage_integrase"/>
    <property type="match status" value="1"/>
</dbReference>
<dbReference type="GO" id="GO:0006310">
    <property type="term" value="P:DNA recombination"/>
    <property type="evidence" value="ECO:0007669"/>
    <property type="project" value="UniProtKB-KW"/>
</dbReference>
<dbReference type="InterPro" id="IPR010998">
    <property type="entry name" value="Integrase_recombinase_N"/>
</dbReference>
<dbReference type="InterPro" id="IPR004107">
    <property type="entry name" value="Integrase_SAM-like_N"/>
</dbReference>
<dbReference type="PANTHER" id="PTHR30349">
    <property type="entry name" value="PHAGE INTEGRASE-RELATED"/>
    <property type="match status" value="1"/>
</dbReference>
<keyword evidence="1" id="KW-0229">DNA integration</keyword>
<dbReference type="EMBL" id="SACN01000001">
    <property type="protein sequence ID" value="RVT94381.1"/>
    <property type="molecule type" value="Genomic_DNA"/>
</dbReference>
<protein>
    <submittedName>
        <fullName evidence="7">Tyrosine recombinase XerC</fullName>
    </submittedName>
</protein>
<evidence type="ECO:0000259" key="5">
    <source>
        <dbReference type="PROSITE" id="PS51898"/>
    </source>
</evidence>
<keyword evidence="2 4" id="KW-0238">DNA-binding</keyword>
<keyword evidence="8" id="KW-1185">Reference proteome</keyword>
<dbReference type="OrthoDB" id="9801717at2"/>
<evidence type="ECO:0000313" key="8">
    <source>
        <dbReference type="Proteomes" id="UP000282971"/>
    </source>
</evidence>
<evidence type="ECO:0000256" key="1">
    <source>
        <dbReference type="ARBA" id="ARBA00022908"/>
    </source>
</evidence>
<name>A0A437M9J9_9SPHN</name>
<dbReference type="PROSITE" id="PS51898">
    <property type="entry name" value="TYR_RECOMBINASE"/>
    <property type="match status" value="1"/>
</dbReference>
<dbReference type="PROSITE" id="PS51900">
    <property type="entry name" value="CB"/>
    <property type="match status" value="1"/>
</dbReference>
<evidence type="ECO:0000259" key="6">
    <source>
        <dbReference type="PROSITE" id="PS51900"/>
    </source>
</evidence>
<evidence type="ECO:0000256" key="4">
    <source>
        <dbReference type="PROSITE-ProRule" id="PRU01248"/>
    </source>
</evidence>
<evidence type="ECO:0000256" key="3">
    <source>
        <dbReference type="ARBA" id="ARBA00023172"/>
    </source>
</evidence>
<reference evidence="7 8" key="1">
    <citation type="submission" date="2019-01" db="EMBL/GenBank/DDBJ databases">
        <authorList>
            <person name="Chen W.-M."/>
        </authorList>
    </citation>
    <scope>NUCLEOTIDE SEQUENCE [LARGE SCALE GENOMIC DNA]</scope>
    <source>
        <strain evidence="7 8">CCP-7</strain>
    </source>
</reference>
<dbReference type="InterPro" id="IPR013762">
    <property type="entry name" value="Integrase-like_cat_sf"/>
</dbReference>
<dbReference type="InterPro" id="IPR011010">
    <property type="entry name" value="DNA_brk_join_enz"/>
</dbReference>
<keyword evidence="3" id="KW-0233">DNA recombination</keyword>
<comment type="caution">
    <text evidence="7">The sequence shown here is derived from an EMBL/GenBank/DDBJ whole genome shotgun (WGS) entry which is preliminary data.</text>
</comment>
<dbReference type="InterPro" id="IPR050090">
    <property type="entry name" value="Tyrosine_recombinase_XerCD"/>
</dbReference>
<dbReference type="AlphaFoldDB" id="A0A437M9J9"/>
<dbReference type="Proteomes" id="UP000282971">
    <property type="component" value="Unassembled WGS sequence"/>
</dbReference>
<dbReference type="SUPFAM" id="SSF56349">
    <property type="entry name" value="DNA breaking-rejoining enzymes"/>
    <property type="match status" value="1"/>
</dbReference>
<dbReference type="Gene3D" id="1.10.443.10">
    <property type="entry name" value="Intergrase catalytic core"/>
    <property type="match status" value="1"/>
</dbReference>
<dbReference type="Gene3D" id="1.10.150.130">
    <property type="match status" value="1"/>
</dbReference>
<feature type="domain" description="Core-binding (CB)" evidence="6">
    <location>
        <begin position="10"/>
        <end position="101"/>
    </location>
</feature>
<gene>
    <name evidence="7" type="ORF">EOD43_11215</name>
</gene>
<organism evidence="7 8">
    <name type="scientific">Sphingomonas crocodyli</name>
    <dbReference type="NCBI Taxonomy" id="1979270"/>
    <lineage>
        <taxon>Bacteria</taxon>
        <taxon>Pseudomonadati</taxon>
        <taxon>Pseudomonadota</taxon>
        <taxon>Alphaproteobacteria</taxon>
        <taxon>Sphingomonadales</taxon>
        <taxon>Sphingomonadaceae</taxon>
        <taxon>Sphingomonas</taxon>
    </lineage>
</organism>
<proteinExistence type="predicted"/>
<dbReference type="GO" id="GO:0015074">
    <property type="term" value="P:DNA integration"/>
    <property type="evidence" value="ECO:0007669"/>
    <property type="project" value="UniProtKB-KW"/>
</dbReference>
<dbReference type="RefSeq" id="WP_127743823.1">
    <property type="nucleotide sequence ID" value="NZ_SACN01000001.1"/>
</dbReference>
<dbReference type="InterPro" id="IPR002104">
    <property type="entry name" value="Integrase_catalytic"/>
</dbReference>
<dbReference type="GO" id="GO:0003677">
    <property type="term" value="F:DNA binding"/>
    <property type="evidence" value="ECO:0007669"/>
    <property type="project" value="UniProtKB-UniRule"/>
</dbReference>
<feature type="domain" description="Tyr recombinase" evidence="5">
    <location>
        <begin position="114"/>
        <end position="296"/>
    </location>
</feature>
<evidence type="ECO:0000313" key="7">
    <source>
        <dbReference type="EMBL" id="RVT94381.1"/>
    </source>
</evidence>
<accession>A0A437M9J9</accession>
<sequence>MAAPLNLDDHPARLVAAEWADHLRRDRRRSDHTVRAYAATAHRLIAFLGRHRGQIIDGDLLAGLDKGDLRAFLAERRGEGLSNVSAARELSAVRAFLDFAGGKARVKGPRIKKGVPRPVTPADIAAIAEDAVESAAEPWIAARDEAVLLLLYGAGLRIGEAVGLTGDALPLGDRLSVTGKRGKTRIVPLLPPVREAVERYAALCPYGYADKEILFRGAKGGPLAPDLIRRAVRAARVRLGLDGRTTPHALRHSFATHLLGRGADLRSLQELLGHASLSSTQVYTGVDAAHLMDVYRNAHPRA</sequence>
<dbReference type="PANTHER" id="PTHR30349:SF90">
    <property type="entry name" value="TYROSINE RECOMBINASE XERD"/>
    <property type="match status" value="1"/>
</dbReference>
<evidence type="ECO:0000256" key="2">
    <source>
        <dbReference type="ARBA" id="ARBA00023125"/>
    </source>
</evidence>
<dbReference type="Pfam" id="PF02899">
    <property type="entry name" value="Phage_int_SAM_1"/>
    <property type="match status" value="1"/>
</dbReference>
<dbReference type="InterPro" id="IPR044068">
    <property type="entry name" value="CB"/>
</dbReference>